<dbReference type="Gene3D" id="3.90.79.10">
    <property type="entry name" value="Nucleoside Triphosphate Pyrophosphohydrolase"/>
    <property type="match status" value="1"/>
</dbReference>
<keyword evidence="2" id="KW-0378">Hydrolase</keyword>
<dbReference type="PROSITE" id="PS51462">
    <property type="entry name" value="NUDIX"/>
    <property type="match status" value="1"/>
</dbReference>
<dbReference type="InterPro" id="IPR015797">
    <property type="entry name" value="NUDIX_hydrolase-like_dom_sf"/>
</dbReference>
<dbReference type="InterPro" id="IPR020476">
    <property type="entry name" value="Nudix_hydrolase"/>
</dbReference>
<comment type="cofactor">
    <cofactor evidence="1">
        <name>Mg(2+)</name>
        <dbReference type="ChEBI" id="CHEBI:18420"/>
    </cofactor>
</comment>
<evidence type="ECO:0000256" key="1">
    <source>
        <dbReference type="ARBA" id="ARBA00001946"/>
    </source>
</evidence>
<dbReference type="EMBL" id="FLUV01001417">
    <property type="protein sequence ID" value="SBW22978.1"/>
    <property type="molecule type" value="Genomic_DNA"/>
</dbReference>
<sequence>MRIRDSARGVVFNDDKEIVLLRCEDTEPVDPRNPEILRYWVTPGGGMEPGETPEQSLARELYEETGLVDVAIGACVWVRELEVVLPDRGPVLGRERYFLCESRYTRLAGENMTASERAIIKAAKWWG</sequence>
<protein>
    <recommendedName>
        <fullName evidence="4">Nudix hydrolase domain-containing protein</fullName>
    </recommendedName>
</protein>
<feature type="domain" description="Nudix hydrolase" evidence="4">
    <location>
        <begin position="2"/>
        <end position="127"/>
    </location>
</feature>
<organism evidence="5 6">
    <name type="scientific">Candidatus Protofrankia californiensis</name>
    <dbReference type="NCBI Taxonomy" id="1839754"/>
    <lineage>
        <taxon>Bacteria</taxon>
        <taxon>Bacillati</taxon>
        <taxon>Actinomycetota</taxon>
        <taxon>Actinomycetes</taxon>
        <taxon>Frankiales</taxon>
        <taxon>Frankiaceae</taxon>
        <taxon>Protofrankia</taxon>
    </lineage>
</organism>
<dbReference type="Proteomes" id="UP000199013">
    <property type="component" value="Unassembled WGS sequence"/>
</dbReference>
<dbReference type="GO" id="GO:0016787">
    <property type="term" value="F:hydrolase activity"/>
    <property type="evidence" value="ECO:0007669"/>
    <property type="project" value="UniProtKB-KW"/>
</dbReference>
<evidence type="ECO:0000259" key="4">
    <source>
        <dbReference type="PROSITE" id="PS51462"/>
    </source>
</evidence>
<dbReference type="PANTHER" id="PTHR43046:SF12">
    <property type="entry name" value="GDP-MANNOSE MANNOSYL HYDROLASE"/>
    <property type="match status" value="1"/>
</dbReference>
<dbReference type="SUPFAM" id="SSF55811">
    <property type="entry name" value="Nudix"/>
    <property type="match status" value="1"/>
</dbReference>
<gene>
    <name evidence="5" type="ORF">FDG2_3385</name>
</gene>
<reference evidence="6" key="1">
    <citation type="submission" date="2016-02" db="EMBL/GenBank/DDBJ databases">
        <authorList>
            <person name="Wibberg D."/>
        </authorList>
    </citation>
    <scope>NUCLEOTIDE SEQUENCE [LARGE SCALE GENOMIC DNA]</scope>
</reference>
<dbReference type="Pfam" id="PF00293">
    <property type="entry name" value="NUDIX"/>
    <property type="match status" value="1"/>
</dbReference>
<evidence type="ECO:0000313" key="5">
    <source>
        <dbReference type="EMBL" id="SBW22978.1"/>
    </source>
</evidence>
<keyword evidence="6" id="KW-1185">Reference proteome</keyword>
<name>A0A1C3NZQ8_9ACTN</name>
<evidence type="ECO:0000313" key="6">
    <source>
        <dbReference type="Proteomes" id="UP000199013"/>
    </source>
</evidence>
<accession>A0A1C3NZQ8</accession>
<dbReference type="PANTHER" id="PTHR43046">
    <property type="entry name" value="GDP-MANNOSE MANNOSYL HYDROLASE"/>
    <property type="match status" value="1"/>
</dbReference>
<keyword evidence="3" id="KW-0460">Magnesium</keyword>
<evidence type="ECO:0000256" key="3">
    <source>
        <dbReference type="ARBA" id="ARBA00022842"/>
    </source>
</evidence>
<dbReference type="PRINTS" id="PR00502">
    <property type="entry name" value="NUDIXFAMILY"/>
</dbReference>
<proteinExistence type="predicted"/>
<evidence type="ECO:0000256" key="2">
    <source>
        <dbReference type="ARBA" id="ARBA00022801"/>
    </source>
</evidence>
<dbReference type="AlphaFoldDB" id="A0A1C3NZQ8"/>
<dbReference type="InterPro" id="IPR000086">
    <property type="entry name" value="NUDIX_hydrolase_dom"/>
</dbReference>